<gene>
    <name evidence="4" type="ORF">ECD07_17530</name>
    <name evidence="5" type="ORF">EIW74_15540</name>
    <name evidence="6" type="ORF">GB147_21820</name>
</gene>
<evidence type="ECO:0000256" key="1">
    <source>
        <dbReference type="ARBA" id="ARBA00022603"/>
    </source>
</evidence>
<keyword evidence="3" id="KW-0949">S-adenosyl-L-methionine</keyword>
<dbReference type="EMBL" id="AAHRMF010000015">
    <property type="protein sequence ID" value="EBZ5486482.1"/>
    <property type="molecule type" value="Genomic_DNA"/>
</dbReference>
<dbReference type="InterPro" id="IPR012327">
    <property type="entry name" value="MeTrfase_D12"/>
</dbReference>
<dbReference type="InterPro" id="IPR029063">
    <property type="entry name" value="SAM-dependent_MTases_sf"/>
</dbReference>
<dbReference type="GO" id="GO:0043565">
    <property type="term" value="F:sequence-specific DNA binding"/>
    <property type="evidence" value="ECO:0007669"/>
    <property type="project" value="TreeGrafter"/>
</dbReference>
<protein>
    <submittedName>
        <fullName evidence="6">DNA adenine methylase</fullName>
    </submittedName>
</protein>
<dbReference type="Proteomes" id="UP000839927">
    <property type="component" value="Unassembled WGS sequence"/>
</dbReference>
<dbReference type="GO" id="GO:0006298">
    <property type="term" value="P:mismatch repair"/>
    <property type="evidence" value="ECO:0007669"/>
    <property type="project" value="TreeGrafter"/>
</dbReference>
<dbReference type="GO" id="GO:0009307">
    <property type="term" value="P:DNA restriction-modification system"/>
    <property type="evidence" value="ECO:0007669"/>
    <property type="project" value="InterPro"/>
</dbReference>
<evidence type="ECO:0000256" key="2">
    <source>
        <dbReference type="ARBA" id="ARBA00022679"/>
    </source>
</evidence>
<dbReference type="AlphaFoldDB" id="A0A5H6HQ77"/>
<evidence type="ECO:0000256" key="3">
    <source>
        <dbReference type="ARBA" id="ARBA00022691"/>
    </source>
</evidence>
<organism evidence="6">
    <name type="scientific">Salmonella enterica subsp. enterica serovar Mikawasima</name>
    <dbReference type="NCBI Taxonomy" id="149388"/>
    <lineage>
        <taxon>Bacteria</taxon>
        <taxon>Pseudomonadati</taxon>
        <taxon>Pseudomonadota</taxon>
        <taxon>Gammaproteobacteria</taxon>
        <taxon>Enterobacterales</taxon>
        <taxon>Enterobacteriaceae</taxon>
        <taxon>Salmonella</taxon>
    </lineage>
</organism>
<dbReference type="GO" id="GO:0032259">
    <property type="term" value="P:methylation"/>
    <property type="evidence" value="ECO:0007669"/>
    <property type="project" value="UniProtKB-KW"/>
</dbReference>
<name>A0A5H6HQ77_SALET</name>
<proteinExistence type="predicted"/>
<sequence>MRYPGGKGKCYQRIINLMPEHQTYIETHLGGGAVMRNKLPADRNIGIDLDCSVIEQWRKEETGLCELINDDALSFLSSFPFNGDELVYVDPPYLHSTRRRSKIYRHEYTDKDHQELLKVLLSLPCNVMISGYENPLYTELLNNWRCVQFNAKTHTGIREESVWMNYAPPEKLHDSRYLGNNYRERQTVARRRNRLYARIDQMEPIERSELIQWLNSKYGLEAI</sequence>
<dbReference type="GO" id="GO:1904047">
    <property type="term" value="F:S-adenosyl-L-methionine binding"/>
    <property type="evidence" value="ECO:0007669"/>
    <property type="project" value="TreeGrafter"/>
</dbReference>
<comment type="caution">
    <text evidence="6">The sequence shown here is derived from an EMBL/GenBank/DDBJ whole genome shotgun (WGS) entry which is preliminary data.</text>
</comment>
<evidence type="ECO:0000313" key="4">
    <source>
        <dbReference type="EMBL" id="EBZ5486482.1"/>
    </source>
</evidence>
<keyword evidence="1 6" id="KW-0489">Methyltransferase</keyword>
<keyword evidence="2" id="KW-0808">Transferase</keyword>
<dbReference type="EMBL" id="DAAHBQ010000139">
    <property type="protein sequence ID" value="HAB5517009.1"/>
    <property type="molecule type" value="Genomic_DNA"/>
</dbReference>
<reference evidence="4" key="2">
    <citation type="submission" date="2018-10" db="EMBL/GenBank/DDBJ databases">
        <authorList>
            <person name="Ashton P.M."/>
            <person name="Dallman T."/>
            <person name="Nair S."/>
            <person name="De Pinna E."/>
            <person name="Peters T."/>
            <person name="Grant K."/>
        </authorList>
    </citation>
    <scope>NUCLEOTIDE SEQUENCE [LARGE SCALE GENOMIC DNA]</scope>
    <source>
        <strain evidence="4">627415</strain>
        <strain evidence="5">644161</strain>
    </source>
</reference>
<reference evidence="6" key="3">
    <citation type="submission" date="2019-10" db="EMBL/GenBank/DDBJ databases">
        <authorList>
            <consortium name="NCBI Pathogen Detection Project"/>
        </authorList>
    </citation>
    <scope>NUCLEOTIDE SEQUENCE</scope>
    <source>
        <strain evidence="6">Salmonella enterica</strain>
    </source>
</reference>
<evidence type="ECO:0000313" key="6">
    <source>
        <dbReference type="EMBL" id="HAB5517009.1"/>
    </source>
</evidence>
<accession>A0A5H6HQ77</accession>
<dbReference type="Gene3D" id="3.40.50.150">
    <property type="entry name" value="Vaccinia Virus protein VP39"/>
    <property type="match status" value="1"/>
</dbReference>
<dbReference type="SUPFAM" id="SSF53335">
    <property type="entry name" value="S-adenosyl-L-methionine-dependent methyltransferases"/>
    <property type="match status" value="1"/>
</dbReference>
<dbReference type="EMBL" id="AAHTGA010000012">
    <property type="protein sequence ID" value="ECA0917491.1"/>
    <property type="molecule type" value="Genomic_DNA"/>
</dbReference>
<dbReference type="PANTHER" id="PTHR30481">
    <property type="entry name" value="DNA ADENINE METHYLASE"/>
    <property type="match status" value="1"/>
</dbReference>
<dbReference type="Pfam" id="PF02086">
    <property type="entry name" value="MethyltransfD12"/>
    <property type="match status" value="1"/>
</dbReference>
<reference evidence="6" key="1">
    <citation type="journal article" date="2018" name="Genome Biol.">
        <title>SKESA: strategic k-mer extension for scrupulous assemblies.</title>
        <authorList>
            <person name="Souvorov A."/>
            <person name="Agarwala R."/>
            <person name="Lipman D.J."/>
        </authorList>
    </citation>
    <scope>NUCLEOTIDE SEQUENCE</scope>
    <source>
        <strain evidence="6">Salmonella enterica</strain>
    </source>
</reference>
<evidence type="ECO:0000313" key="5">
    <source>
        <dbReference type="EMBL" id="ECA0917491.1"/>
    </source>
</evidence>
<dbReference type="GO" id="GO:0009007">
    <property type="term" value="F:site-specific DNA-methyltransferase (adenine-specific) activity"/>
    <property type="evidence" value="ECO:0007669"/>
    <property type="project" value="UniProtKB-EC"/>
</dbReference>